<dbReference type="Pfam" id="PF00072">
    <property type="entry name" value="Response_reg"/>
    <property type="match status" value="1"/>
</dbReference>
<feature type="modified residue" description="4-aspartylphosphate" evidence="2">
    <location>
        <position position="52"/>
    </location>
</feature>
<evidence type="ECO:0000313" key="7">
    <source>
        <dbReference type="Proteomes" id="UP001431572"/>
    </source>
</evidence>
<accession>A0A8T7LQX8</accession>
<dbReference type="AlphaFoldDB" id="A0A8T7LQX8"/>
<dbReference type="RefSeq" id="WP_341468219.1">
    <property type="nucleotide sequence ID" value="NZ_CP128399.1"/>
</dbReference>
<evidence type="ECO:0000256" key="1">
    <source>
        <dbReference type="ARBA" id="ARBA00022553"/>
    </source>
</evidence>
<organism evidence="4 6">
    <name type="scientific">Candidatus Chlorohelix allophototropha</name>
    <dbReference type="NCBI Taxonomy" id="3003348"/>
    <lineage>
        <taxon>Bacteria</taxon>
        <taxon>Bacillati</taxon>
        <taxon>Chloroflexota</taxon>
        <taxon>Chloroflexia</taxon>
        <taxon>Candidatus Chloroheliales</taxon>
        <taxon>Candidatus Chloroheliaceae</taxon>
        <taxon>Candidatus Chlorohelix</taxon>
    </lineage>
</organism>
<dbReference type="PANTHER" id="PTHR44591:SF3">
    <property type="entry name" value="RESPONSE REGULATORY DOMAIN-CONTAINING PROTEIN"/>
    <property type="match status" value="1"/>
</dbReference>
<dbReference type="Proteomes" id="UP000521676">
    <property type="component" value="Unassembled WGS sequence"/>
</dbReference>
<protein>
    <submittedName>
        <fullName evidence="4">Response regulator</fullName>
    </submittedName>
</protein>
<reference evidence="4 6" key="1">
    <citation type="submission" date="2020-06" db="EMBL/GenBank/DDBJ databases">
        <title>Anoxygenic phototrophic Chloroflexota member uses a Type I reaction center.</title>
        <authorList>
            <person name="Tsuji J.M."/>
            <person name="Shaw N.A."/>
            <person name="Nagashima S."/>
            <person name="Venkiteswaran J."/>
            <person name="Schiff S.L."/>
            <person name="Hanada S."/>
            <person name="Tank M."/>
            <person name="Neufeld J.D."/>
        </authorList>
    </citation>
    <scope>NUCLEOTIDE SEQUENCE [LARGE SCALE GENOMIC DNA]</scope>
    <source>
        <strain evidence="4">L227-S17</strain>
    </source>
</reference>
<keyword evidence="7" id="KW-1185">Reference proteome</keyword>
<dbReference type="GO" id="GO:0000160">
    <property type="term" value="P:phosphorelay signal transduction system"/>
    <property type="evidence" value="ECO:0007669"/>
    <property type="project" value="InterPro"/>
</dbReference>
<dbReference type="PROSITE" id="PS50110">
    <property type="entry name" value="RESPONSE_REGULATORY"/>
    <property type="match status" value="1"/>
</dbReference>
<dbReference type="InterPro" id="IPR050595">
    <property type="entry name" value="Bact_response_regulator"/>
</dbReference>
<evidence type="ECO:0000313" key="5">
    <source>
        <dbReference type="EMBL" id="WJW66335.1"/>
    </source>
</evidence>
<dbReference type="Proteomes" id="UP001431572">
    <property type="component" value="Chromosome 1"/>
</dbReference>
<dbReference type="InterPro" id="IPR011006">
    <property type="entry name" value="CheY-like_superfamily"/>
</dbReference>
<dbReference type="InterPro" id="IPR001789">
    <property type="entry name" value="Sig_transdc_resp-reg_receiver"/>
</dbReference>
<dbReference type="Gene3D" id="3.40.50.2300">
    <property type="match status" value="1"/>
</dbReference>
<keyword evidence="1 2" id="KW-0597">Phosphoprotein</keyword>
<name>A0A8T7LQX8_9CHLR</name>
<dbReference type="PANTHER" id="PTHR44591">
    <property type="entry name" value="STRESS RESPONSE REGULATOR PROTEIN 1"/>
    <property type="match status" value="1"/>
</dbReference>
<evidence type="ECO:0000256" key="2">
    <source>
        <dbReference type="PROSITE-ProRule" id="PRU00169"/>
    </source>
</evidence>
<dbReference type="SUPFAM" id="SSF52172">
    <property type="entry name" value="CheY-like"/>
    <property type="match status" value="1"/>
</dbReference>
<proteinExistence type="predicted"/>
<dbReference type="SMART" id="SM00448">
    <property type="entry name" value="REC"/>
    <property type="match status" value="1"/>
</dbReference>
<dbReference type="EMBL" id="JACATZ010000001">
    <property type="protein sequence ID" value="NWJ44444.1"/>
    <property type="molecule type" value="Genomic_DNA"/>
</dbReference>
<evidence type="ECO:0000313" key="4">
    <source>
        <dbReference type="EMBL" id="NWJ44444.1"/>
    </source>
</evidence>
<sequence>MSTILVVDDSLIIHRTLGFTLRKHGFDVLQALNGVEALTLLEKSPVNLVIADLAMPRMDGMELLRRMRHDKILETIPFIMLTASGQDEDRIIARKEGANGFLTKPASSGEILQTIDSVLEKK</sequence>
<evidence type="ECO:0000259" key="3">
    <source>
        <dbReference type="PROSITE" id="PS50110"/>
    </source>
</evidence>
<feature type="domain" description="Response regulatory" evidence="3">
    <location>
        <begin position="3"/>
        <end position="119"/>
    </location>
</feature>
<reference evidence="5" key="2">
    <citation type="journal article" date="2024" name="Nature">
        <title>Anoxygenic phototroph of the Chloroflexota uses a type I reaction centre.</title>
        <authorList>
            <person name="Tsuji J.M."/>
            <person name="Shaw N.A."/>
            <person name="Nagashima S."/>
            <person name="Venkiteswaran J.J."/>
            <person name="Schiff S.L."/>
            <person name="Watanabe T."/>
            <person name="Fukui M."/>
            <person name="Hanada S."/>
            <person name="Tank M."/>
            <person name="Neufeld J.D."/>
        </authorList>
    </citation>
    <scope>NUCLEOTIDE SEQUENCE</scope>
    <source>
        <strain evidence="5">L227-S17</strain>
    </source>
</reference>
<gene>
    <name evidence="4" type="ORF">HXX08_01055</name>
    <name evidence="5" type="ORF">OZ401_002131</name>
</gene>
<evidence type="ECO:0000313" key="6">
    <source>
        <dbReference type="Proteomes" id="UP000521676"/>
    </source>
</evidence>
<dbReference type="EMBL" id="CP128399">
    <property type="protein sequence ID" value="WJW66335.1"/>
    <property type="molecule type" value="Genomic_DNA"/>
</dbReference>